<name>R7ZNI5_9BACT</name>
<dbReference type="InterPro" id="IPR015422">
    <property type="entry name" value="PyrdxlP-dep_Trfase_small"/>
</dbReference>
<comment type="similarity">
    <text evidence="2 5">Belongs to the trans-sulfuration enzymes family.</text>
</comment>
<dbReference type="GO" id="GO:0005737">
    <property type="term" value="C:cytoplasm"/>
    <property type="evidence" value="ECO:0007669"/>
    <property type="project" value="TreeGrafter"/>
</dbReference>
<keyword evidence="7" id="KW-1185">Reference proteome</keyword>
<evidence type="ECO:0000256" key="1">
    <source>
        <dbReference type="ARBA" id="ARBA00001933"/>
    </source>
</evidence>
<dbReference type="STRING" id="1232681.ADIS_3987"/>
<reference evidence="6 7" key="1">
    <citation type="submission" date="2013-02" db="EMBL/GenBank/DDBJ databases">
        <title>A novel strain isolated from Lonar lake, Maharashtra, India.</title>
        <authorList>
            <person name="Singh A."/>
        </authorList>
    </citation>
    <scope>NUCLEOTIDE SEQUENCE [LARGE SCALE GENOMIC DNA]</scope>
    <source>
        <strain evidence="6 7">AK24</strain>
    </source>
</reference>
<dbReference type="GO" id="GO:0019343">
    <property type="term" value="P:cysteine biosynthetic process via cystathionine"/>
    <property type="evidence" value="ECO:0007669"/>
    <property type="project" value="TreeGrafter"/>
</dbReference>
<dbReference type="FunFam" id="3.40.640.10:FF:000046">
    <property type="entry name" value="Cystathionine gamma-lyase"/>
    <property type="match status" value="1"/>
</dbReference>
<comment type="cofactor">
    <cofactor evidence="1 5">
        <name>pyridoxal 5'-phosphate</name>
        <dbReference type="ChEBI" id="CHEBI:597326"/>
    </cofactor>
</comment>
<evidence type="ECO:0000313" key="6">
    <source>
        <dbReference type="EMBL" id="EON75584.1"/>
    </source>
</evidence>
<keyword evidence="6" id="KW-0456">Lyase</keyword>
<organism evidence="6 7">
    <name type="scientific">Lunatimonas lonarensis</name>
    <dbReference type="NCBI Taxonomy" id="1232681"/>
    <lineage>
        <taxon>Bacteria</taxon>
        <taxon>Pseudomonadati</taxon>
        <taxon>Bacteroidota</taxon>
        <taxon>Cytophagia</taxon>
        <taxon>Cytophagales</taxon>
        <taxon>Cyclobacteriaceae</taxon>
    </lineage>
</organism>
<dbReference type="PANTHER" id="PTHR11808">
    <property type="entry name" value="TRANS-SULFURATION ENZYME FAMILY MEMBER"/>
    <property type="match status" value="1"/>
</dbReference>
<evidence type="ECO:0000313" key="7">
    <source>
        <dbReference type="Proteomes" id="UP000013909"/>
    </source>
</evidence>
<keyword evidence="3 4" id="KW-0663">Pyridoxal phosphate</keyword>
<proteinExistence type="inferred from homology"/>
<dbReference type="EMBL" id="AQHR01000104">
    <property type="protein sequence ID" value="EON75584.1"/>
    <property type="molecule type" value="Genomic_DNA"/>
</dbReference>
<dbReference type="InterPro" id="IPR054542">
    <property type="entry name" value="Cys_met_metab_PP"/>
</dbReference>
<evidence type="ECO:0000256" key="5">
    <source>
        <dbReference type="RuleBase" id="RU362118"/>
    </source>
</evidence>
<dbReference type="Proteomes" id="UP000013909">
    <property type="component" value="Unassembled WGS sequence"/>
</dbReference>
<evidence type="ECO:0000256" key="2">
    <source>
        <dbReference type="ARBA" id="ARBA00009077"/>
    </source>
</evidence>
<dbReference type="InterPro" id="IPR015421">
    <property type="entry name" value="PyrdxlP-dep_Trfase_major"/>
</dbReference>
<dbReference type="SUPFAM" id="SSF53383">
    <property type="entry name" value="PLP-dependent transferases"/>
    <property type="match status" value="1"/>
</dbReference>
<dbReference type="InterPro" id="IPR000277">
    <property type="entry name" value="Cys/Met-Metab_PyrdxlP-dep_enz"/>
</dbReference>
<dbReference type="PROSITE" id="PS00868">
    <property type="entry name" value="CYS_MET_METAB_PP"/>
    <property type="match status" value="1"/>
</dbReference>
<sequence>MKSETAAIHLSNNTTDSNRPVIQPVTLSTTFLHGEDSIVYGRFDNPNRASFEKVMAALEHGVDAAAFSSGNAAGSALFQTLPKDSHVVAPLDMYHGLQKQLLEVFSQQLSVTFIDMMKPDQVREAITPATRLIWIETPSNPLIQITNIPEISRIARESGIPLVCDNTFATPILQNPLDLGADIVMHSATKYIGGHSDVMAGILVTRHNHEWWEKIKTVQAIGGAVPSPFDCYLLCRSVKTLAYRVKGHCANALAVAEFLQKHPGIEKVMYPGLQDNPYYQLACEQMRGFGGMVTCLVKGNAEETDRFVASLAFFSNATSLGGVESLIERRARVEGPDSKSPENLVRISVGLEHIEDLISDLAQGLDRLH</sequence>
<dbReference type="GO" id="GO:0004123">
    <property type="term" value="F:cystathionine gamma-lyase activity"/>
    <property type="evidence" value="ECO:0007669"/>
    <property type="project" value="TreeGrafter"/>
</dbReference>
<dbReference type="InterPro" id="IPR015424">
    <property type="entry name" value="PyrdxlP-dep_Trfase"/>
</dbReference>
<dbReference type="OrthoDB" id="634606at2"/>
<dbReference type="EC" id="4.4.1.1" evidence="6"/>
<dbReference type="GO" id="GO:0019346">
    <property type="term" value="P:transsulfuration"/>
    <property type="evidence" value="ECO:0007669"/>
    <property type="project" value="InterPro"/>
</dbReference>
<feature type="modified residue" description="N6-(pyridoxal phosphate)lysine" evidence="4">
    <location>
        <position position="190"/>
    </location>
</feature>
<dbReference type="Pfam" id="PF01053">
    <property type="entry name" value="Cys_Met_Meta_PP"/>
    <property type="match status" value="1"/>
</dbReference>
<comment type="caution">
    <text evidence="6">The sequence shown here is derived from an EMBL/GenBank/DDBJ whole genome shotgun (WGS) entry which is preliminary data.</text>
</comment>
<dbReference type="PIRSF" id="PIRSF001434">
    <property type="entry name" value="CGS"/>
    <property type="match status" value="1"/>
</dbReference>
<dbReference type="PATRIC" id="fig|1288963.3.peg.3978"/>
<dbReference type="Gene3D" id="3.40.640.10">
    <property type="entry name" value="Type I PLP-dependent aspartate aminotransferase-like (Major domain)"/>
    <property type="match status" value="1"/>
</dbReference>
<dbReference type="PANTHER" id="PTHR11808:SF15">
    <property type="entry name" value="CYSTATHIONINE GAMMA-LYASE"/>
    <property type="match status" value="1"/>
</dbReference>
<dbReference type="GO" id="GO:0030170">
    <property type="term" value="F:pyridoxal phosphate binding"/>
    <property type="evidence" value="ECO:0007669"/>
    <property type="project" value="InterPro"/>
</dbReference>
<protein>
    <submittedName>
        <fullName evidence="6">Cystathionine gamma-lyase</fullName>
        <ecNumber evidence="6">4.4.1.1</ecNumber>
    </submittedName>
</protein>
<gene>
    <name evidence="6" type="ORF">ADIS_3987</name>
</gene>
<dbReference type="CDD" id="cd00614">
    <property type="entry name" value="CGS_like"/>
    <property type="match status" value="1"/>
</dbReference>
<accession>R7ZNI5</accession>
<dbReference type="Gene3D" id="3.90.1150.10">
    <property type="entry name" value="Aspartate Aminotransferase, domain 1"/>
    <property type="match status" value="1"/>
</dbReference>
<evidence type="ECO:0000256" key="4">
    <source>
        <dbReference type="PIRSR" id="PIRSR001434-2"/>
    </source>
</evidence>
<dbReference type="AlphaFoldDB" id="R7ZNI5"/>
<evidence type="ECO:0000256" key="3">
    <source>
        <dbReference type="ARBA" id="ARBA00022898"/>
    </source>
</evidence>
<dbReference type="RefSeq" id="WP_010856114.1">
    <property type="nucleotide sequence ID" value="NZ_AQHR01000104.1"/>
</dbReference>